<keyword evidence="4" id="KW-1185">Reference proteome</keyword>
<dbReference type="OMA" id="YHRRDIK"/>
<dbReference type="GO" id="GO:0043015">
    <property type="term" value="F:gamma-tubulin binding"/>
    <property type="evidence" value="ECO:0007669"/>
    <property type="project" value="Ensembl"/>
</dbReference>
<accession>H0WLM8</accession>
<evidence type="ECO:0000313" key="4">
    <source>
        <dbReference type="Proteomes" id="UP000005225"/>
    </source>
</evidence>
<dbReference type="GO" id="GO:2000314">
    <property type="term" value="P:negative regulation of fibroblast growth factor receptor signaling pathway involved in neural plate anterior/posterior pattern formation"/>
    <property type="evidence" value="ECO:0007669"/>
    <property type="project" value="Ensembl"/>
</dbReference>
<reference evidence="3" key="2">
    <citation type="submission" date="2025-08" db="UniProtKB">
        <authorList>
            <consortium name="Ensembl"/>
        </authorList>
    </citation>
    <scope>IDENTIFICATION</scope>
</reference>
<reference evidence="4" key="1">
    <citation type="submission" date="2011-03" db="EMBL/GenBank/DDBJ databases">
        <title>Version 3 of the genome sequence of Otolemur garnettii (Bushbaby).</title>
        <authorList>
            <consortium name="The Broad Institute Genome Sequencing Platform"/>
            <person name="Di Palma F."/>
            <person name="Johnson J."/>
            <person name="Lander E.S."/>
            <person name="Lindblad-Toh K."/>
            <person name="Jaffe D.B."/>
            <person name="Gnerre S."/>
            <person name="MacCallum I."/>
            <person name="Przybylski D."/>
            <person name="Ribeiro F.J."/>
            <person name="Burton J.N."/>
            <person name="Walker B.J."/>
            <person name="Sharpe T."/>
            <person name="Hall G."/>
        </authorList>
    </citation>
    <scope>NUCLEOTIDE SEQUENCE [LARGE SCALE GENOMIC DNA]</scope>
</reference>
<feature type="compositionally biased region" description="Basic and acidic residues" evidence="2">
    <location>
        <begin position="970"/>
        <end position="980"/>
    </location>
</feature>
<evidence type="ECO:0000313" key="3">
    <source>
        <dbReference type="Ensembl" id="ENSOGAP00000002574.2"/>
    </source>
</evidence>
<dbReference type="GO" id="GO:0034451">
    <property type="term" value="C:centriolar satellite"/>
    <property type="evidence" value="ECO:0007669"/>
    <property type="project" value="Ensembl"/>
</dbReference>
<reference evidence="3" key="3">
    <citation type="submission" date="2025-09" db="UniProtKB">
        <authorList>
            <consortium name="Ensembl"/>
        </authorList>
    </citation>
    <scope>IDENTIFICATION</scope>
</reference>
<dbReference type="GO" id="GO:0042802">
    <property type="term" value="F:identical protein binding"/>
    <property type="evidence" value="ECO:0007669"/>
    <property type="project" value="Ensembl"/>
</dbReference>
<evidence type="ECO:0000256" key="1">
    <source>
        <dbReference type="SAM" id="Coils"/>
    </source>
</evidence>
<dbReference type="PANTHER" id="PTHR39063:SF1">
    <property type="entry name" value="OFD1 CENTRIOLE AND CENTRIOLAR SATELLITE PROTEIN"/>
    <property type="match status" value="1"/>
</dbReference>
<feature type="region of interest" description="Disordered" evidence="2">
    <location>
        <begin position="708"/>
        <end position="745"/>
    </location>
</feature>
<dbReference type="FunCoup" id="H0WLM8">
    <property type="interactions" value="1003"/>
</dbReference>
<dbReference type="GO" id="GO:0005576">
    <property type="term" value="C:extracellular region"/>
    <property type="evidence" value="ECO:0007669"/>
    <property type="project" value="GOC"/>
</dbReference>
<dbReference type="GO" id="GO:0043014">
    <property type="term" value="F:alpha-tubulin binding"/>
    <property type="evidence" value="ECO:0007669"/>
    <property type="project" value="Ensembl"/>
</dbReference>
<feature type="coiled-coil region" evidence="1">
    <location>
        <begin position="378"/>
        <end position="463"/>
    </location>
</feature>
<dbReference type="GO" id="GO:0060287">
    <property type="term" value="P:epithelial cilium movement involved in determination of left/right asymmetry"/>
    <property type="evidence" value="ECO:0007669"/>
    <property type="project" value="Ensembl"/>
</dbReference>
<dbReference type="GO" id="GO:0036064">
    <property type="term" value="C:ciliary basal body"/>
    <property type="evidence" value="ECO:0007669"/>
    <property type="project" value="Ensembl"/>
</dbReference>
<dbReference type="STRING" id="30611.ENSOGAP00000002574"/>
<dbReference type="PANTHER" id="PTHR39063">
    <property type="entry name" value="ORAL-FACIAL-DIGITAL SYNDROME 1 PROTEIN HOMOLOG"/>
    <property type="match status" value="1"/>
</dbReference>
<dbReference type="InParanoid" id="H0WLM8"/>
<dbReference type="InterPro" id="IPR055289">
    <property type="entry name" value="OFD1"/>
</dbReference>
<dbReference type="HOGENOM" id="CLU_011871_0_0_1"/>
<dbReference type="EMBL" id="AAQR03099739">
    <property type="status" value="NOT_ANNOTATED_CDS"/>
    <property type="molecule type" value="Genomic_DNA"/>
</dbReference>
<feature type="coiled-coil region" evidence="1">
    <location>
        <begin position="320"/>
        <end position="347"/>
    </location>
</feature>
<dbReference type="GO" id="GO:0010172">
    <property type="term" value="P:embryonic body morphogenesis"/>
    <property type="evidence" value="ECO:0007669"/>
    <property type="project" value="Ensembl"/>
</dbReference>
<dbReference type="SMART" id="SM00667">
    <property type="entry name" value="LisH"/>
    <property type="match status" value="1"/>
</dbReference>
<feature type="coiled-coil region" evidence="1">
    <location>
        <begin position="627"/>
        <end position="654"/>
    </location>
</feature>
<dbReference type="Ensembl" id="ENSOGAT00000002877.2">
    <property type="protein sequence ID" value="ENSOGAP00000002574.2"/>
    <property type="gene ID" value="ENSOGAG00000002873.2"/>
</dbReference>
<feature type="region of interest" description="Disordered" evidence="2">
    <location>
        <begin position="926"/>
        <end position="1006"/>
    </location>
</feature>
<dbReference type="Pfam" id="PF16045">
    <property type="entry name" value="LisH_2"/>
    <property type="match status" value="1"/>
</dbReference>
<dbReference type="GO" id="GO:0060090">
    <property type="term" value="F:molecular adaptor activity"/>
    <property type="evidence" value="ECO:0007669"/>
    <property type="project" value="Ensembl"/>
</dbReference>
<organism evidence="3 4">
    <name type="scientific">Otolemur garnettii</name>
    <name type="common">Small-eared galago</name>
    <name type="synonym">Garnett's greater bushbaby</name>
    <dbReference type="NCBI Taxonomy" id="30611"/>
    <lineage>
        <taxon>Eukaryota</taxon>
        <taxon>Metazoa</taxon>
        <taxon>Chordata</taxon>
        <taxon>Craniata</taxon>
        <taxon>Vertebrata</taxon>
        <taxon>Euteleostomi</taxon>
        <taxon>Mammalia</taxon>
        <taxon>Eutheria</taxon>
        <taxon>Euarchontoglires</taxon>
        <taxon>Primates</taxon>
        <taxon>Strepsirrhini</taxon>
        <taxon>Lorisiformes</taxon>
        <taxon>Galagidae</taxon>
        <taxon>Otolemur</taxon>
    </lineage>
</organism>
<name>H0WLM8_OTOGA</name>
<keyword evidence="1" id="KW-0175">Coiled coil</keyword>
<proteinExistence type="predicted"/>
<sequence length="1006" mass="116431">TMAQSTLDLNCEVLSQDDLRKKLYQTFKDRGILDTLKTQLRNHLIHELIHPALGGELQPRSNSVEECSLLAGASNSLVANHLQRCGYEYSLSVFVPESGLEKEKVFTMQDLLQLININPASSLYRSLISGFEENQKGFLMQFLKELAEYHEAKESCDTETQTSTFLGIDSLAEKLQLIDEQFAGVYPQRAKLECLEIKLNDYKREIEEQLQEEMCQKLKYFKDTEIARIKMEEKRKYDKELAEFQNECEKAYQEKSEALISREKNTFERIQKHQEMETKEIYAQRQLLLKDMDLLRGREAELKQRVEAFELTQKLQEEKNKSITEALKKREQDLKNIEETYDQKLKNEILKYQLELKDDYITRTNKLMEDERKNKERAVHLQEELIAVNSKKEELNQSINHMKELELELESVKAQSLAMTKQNHRLNEKLKEMSDYSLLKEEKLELQAQNKLLKQQLEESRNENLCLRNCIAQPAPELMAFQKELKKPENATASEHKEFENRREALEKQLQNEVEHSAQLKAQLLDYDTCMKRLTTQVADLKLQLKQTQTALEHEVYRNPKQSLIDRSISGFVSGKMVPHDGDISGDFVNNPLDQEKVISDIVVPKITKYLNAGAEGNSPDSDLEFVANTKARVKELEQEAERLEKAFRNYHQRVIQTPSKSPLPPKSPPSPHLLEALKNVTSSSPERDIFAEDRIISDQPQVGMFKEEKRDTSGVMTSSSVSRLRRGTPSRRLSSTPLPKAKRSLESEMHLEGLDRSQVVSPRPCPDRISLMSPAQSKNSLSNLPFHTPPEQKAGLYHREAELQGKNVSSNMDKLAFNEHEEFGSSFEYAGNVPRQFEVDGFHPAGDMLHVDAVAAARPTGPTSYHCPSVDPQQMDENEKDKIWEQQMKERRQREERRHSDRHEVLERERRELEKLDQERRMIEESLKIEMGREMSDQETKDKSPQKENPLEKYMKVIQHGQDQAVADEGSKHKVREVSLVDTLPPSDKDESFTGFSPEDLEDSW</sequence>
<dbReference type="Proteomes" id="UP000005225">
    <property type="component" value="Unassembled WGS sequence"/>
</dbReference>
<evidence type="ECO:0000256" key="2">
    <source>
        <dbReference type="SAM" id="MobiDB-lite"/>
    </source>
</evidence>
<dbReference type="PROSITE" id="PS50896">
    <property type="entry name" value="LISH"/>
    <property type="match status" value="1"/>
</dbReference>
<dbReference type="GO" id="GO:0005814">
    <property type="term" value="C:centriole"/>
    <property type="evidence" value="ECO:0007669"/>
    <property type="project" value="Ensembl"/>
</dbReference>
<feature type="compositionally biased region" description="Basic and acidic residues" evidence="2">
    <location>
        <begin position="926"/>
        <end position="956"/>
    </location>
</feature>
<dbReference type="InterPro" id="IPR006594">
    <property type="entry name" value="LisH"/>
</dbReference>
<protein>
    <submittedName>
        <fullName evidence="3">OFD1 centriole and centriolar satellite protein</fullName>
    </submittedName>
</protein>
<dbReference type="GeneTree" id="ENSGT00390000001798"/>
<dbReference type="eggNOG" id="ENOG502QQR5">
    <property type="taxonomic scope" value="Eukaryota"/>
</dbReference>
<dbReference type="AlphaFoldDB" id="H0WLM8"/>
<dbReference type="GO" id="GO:0035082">
    <property type="term" value="P:axoneme assembly"/>
    <property type="evidence" value="ECO:0007669"/>
    <property type="project" value="Ensembl"/>
</dbReference>
<feature type="coiled-coil region" evidence="1">
    <location>
        <begin position="489"/>
        <end position="551"/>
    </location>
</feature>
<dbReference type="EMBL" id="AAQR03099738">
    <property type="status" value="NOT_ANNOTATED_CDS"/>
    <property type="molecule type" value="Genomic_DNA"/>
</dbReference>
<feature type="coiled-coil region" evidence="1">
    <location>
        <begin position="192"/>
        <end position="261"/>
    </location>
</feature>